<evidence type="ECO:0000313" key="3">
    <source>
        <dbReference type="EMBL" id="MDQ0263092.1"/>
    </source>
</evidence>
<keyword evidence="4" id="KW-1185">Reference proteome</keyword>
<evidence type="ECO:0000256" key="2">
    <source>
        <dbReference type="ARBA" id="ARBA00023239"/>
    </source>
</evidence>
<dbReference type="EMBL" id="JAUSTL010000009">
    <property type="protein sequence ID" value="MDQ0263092.1"/>
    <property type="molecule type" value="Genomic_DNA"/>
</dbReference>
<dbReference type="InterPro" id="IPR013785">
    <property type="entry name" value="Aldolase_TIM"/>
</dbReference>
<dbReference type="Pfam" id="PF01791">
    <property type="entry name" value="DeoC"/>
    <property type="match status" value="1"/>
</dbReference>
<dbReference type="Proteomes" id="UP001237071">
    <property type="component" value="Unassembled WGS sequence"/>
</dbReference>
<dbReference type="Gene3D" id="3.20.20.70">
    <property type="entry name" value="Aldolase class I"/>
    <property type="match status" value="1"/>
</dbReference>
<dbReference type="InterPro" id="IPR050552">
    <property type="entry name" value="LacD_aldolase"/>
</dbReference>
<feature type="non-terminal residue" evidence="3">
    <location>
        <position position="81"/>
    </location>
</feature>
<gene>
    <name evidence="3" type="ORF">J2S26_001169</name>
</gene>
<comment type="similarity">
    <text evidence="1">Belongs to the aldolase LacD family.</text>
</comment>
<protein>
    <submittedName>
        <fullName evidence="3">Tagatose-1,6-bisphosphate aldolase</fullName>
    </submittedName>
</protein>
<organism evidence="3 4">
    <name type="scientific">Streptococcus dysgalactiae</name>
    <dbReference type="NCBI Taxonomy" id="1334"/>
    <lineage>
        <taxon>Bacteria</taxon>
        <taxon>Bacillati</taxon>
        <taxon>Bacillota</taxon>
        <taxon>Bacilli</taxon>
        <taxon>Lactobacillales</taxon>
        <taxon>Streptococcaceae</taxon>
        <taxon>Streptococcus</taxon>
    </lineage>
</organism>
<dbReference type="SUPFAM" id="SSF51569">
    <property type="entry name" value="Aldolase"/>
    <property type="match status" value="1"/>
</dbReference>
<dbReference type="PANTHER" id="PTHR39340">
    <property type="entry name" value="SULFOFRUCTOSEPHOSPHATE ALDOLASE"/>
    <property type="match status" value="1"/>
</dbReference>
<proteinExistence type="inferred from homology"/>
<sequence length="81" mass="9172">MHQLSEAKYSYLEKVSHRGIISALAFDQRGALKRMMAAHQEAEPRVEQMETLKVLVSEELTPYASSILLDPEYGLPAIKVR</sequence>
<comment type="caution">
    <text evidence="3">The sequence shown here is derived from an EMBL/GenBank/DDBJ whole genome shotgun (WGS) entry which is preliminary data.</text>
</comment>
<dbReference type="InterPro" id="IPR002915">
    <property type="entry name" value="DeoC/FbaB/LacD_aldolase"/>
</dbReference>
<reference evidence="3 4" key="1">
    <citation type="submission" date="2023-07" db="EMBL/GenBank/DDBJ databases">
        <title>Genomic Encyclopedia of Type Strains, Phase IV (KMG-IV): sequencing the most valuable type-strain genomes for metagenomic binning, comparative biology and taxonomic classification.</title>
        <authorList>
            <person name="Goeker M."/>
        </authorList>
    </citation>
    <scope>NUCLEOTIDE SEQUENCE [LARGE SCALE GENOMIC DNA]</scope>
    <source>
        <strain evidence="3 4">DSM 23147</strain>
    </source>
</reference>
<keyword evidence="2" id="KW-0456">Lyase</keyword>
<name>A0ABU0A728_STRDY</name>
<evidence type="ECO:0000256" key="1">
    <source>
        <dbReference type="ARBA" id="ARBA00008679"/>
    </source>
</evidence>
<accession>A0ABU0A728</accession>
<evidence type="ECO:0000313" key="4">
    <source>
        <dbReference type="Proteomes" id="UP001237071"/>
    </source>
</evidence>
<dbReference type="PANTHER" id="PTHR39340:SF1">
    <property type="entry name" value="SULFOFRUCTOSEPHOSPHATE ALDOLASE"/>
    <property type="match status" value="1"/>
</dbReference>